<dbReference type="Proteomes" id="UP000769528">
    <property type="component" value="Unassembled WGS sequence"/>
</dbReference>
<dbReference type="InterPro" id="IPR036322">
    <property type="entry name" value="WD40_repeat_dom_sf"/>
</dbReference>
<dbReference type="GO" id="GO:2000001">
    <property type="term" value="P:regulation of DNA damage checkpoint"/>
    <property type="evidence" value="ECO:0007669"/>
    <property type="project" value="TreeGrafter"/>
</dbReference>
<keyword evidence="10" id="KW-1185">Reference proteome</keyword>
<evidence type="ECO:0000256" key="7">
    <source>
        <dbReference type="PROSITE-ProRule" id="PRU00221"/>
    </source>
</evidence>
<evidence type="ECO:0000313" key="9">
    <source>
        <dbReference type="EMBL" id="KAH3672178.1"/>
    </source>
</evidence>
<dbReference type="SMART" id="SM00320">
    <property type="entry name" value="WD40"/>
    <property type="match status" value="4"/>
</dbReference>
<dbReference type="PROSITE" id="PS50082">
    <property type="entry name" value="WD_REPEATS_2"/>
    <property type="match status" value="1"/>
</dbReference>
<keyword evidence="6 8" id="KW-0238">DNA-binding</keyword>
<evidence type="ECO:0000256" key="2">
    <source>
        <dbReference type="ARBA" id="ARBA00021132"/>
    </source>
</evidence>
<dbReference type="GO" id="GO:0005634">
    <property type="term" value="C:nucleus"/>
    <property type="evidence" value="ECO:0007669"/>
    <property type="project" value="TreeGrafter"/>
</dbReference>
<dbReference type="PANTHER" id="PTHR14773:SF0">
    <property type="entry name" value="WD REPEAT-CONTAINING PROTEIN 76"/>
    <property type="match status" value="1"/>
</dbReference>
<dbReference type="InterPro" id="IPR001680">
    <property type="entry name" value="WD40_rpt"/>
</dbReference>
<feature type="repeat" description="WD" evidence="7">
    <location>
        <begin position="315"/>
        <end position="350"/>
    </location>
</feature>
<comment type="caution">
    <text evidence="9">The sequence shown here is derived from an EMBL/GenBank/DDBJ whole genome shotgun (WGS) entry which is preliminary data.</text>
</comment>
<reference evidence="9" key="1">
    <citation type="journal article" date="2021" name="Open Biol.">
        <title>Shared evolutionary footprints suggest mitochondrial oxidative damage underlies multiple complex I losses in fungi.</title>
        <authorList>
            <person name="Schikora-Tamarit M.A."/>
            <person name="Marcet-Houben M."/>
            <person name="Nosek J."/>
            <person name="Gabaldon T."/>
        </authorList>
    </citation>
    <scope>NUCLEOTIDE SEQUENCE</scope>
    <source>
        <strain evidence="9">CBS6341</strain>
    </source>
</reference>
<dbReference type="OrthoDB" id="9890280at2759"/>
<keyword evidence="3 7" id="KW-0853">WD repeat</keyword>
<keyword evidence="5 8" id="KW-0227">DNA damage</keyword>
<evidence type="ECO:0000256" key="6">
    <source>
        <dbReference type="ARBA" id="ARBA00023125"/>
    </source>
</evidence>
<proteinExistence type="inferred from homology"/>
<evidence type="ECO:0000256" key="3">
    <source>
        <dbReference type="ARBA" id="ARBA00022574"/>
    </source>
</evidence>
<evidence type="ECO:0000313" key="10">
    <source>
        <dbReference type="Proteomes" id="UP000769528"/>
    </source>
</evidence>
<accession>A0A9P8PH13</accession>
<dbReference type="SUPFAM" id="SSF50978">
    <property type="entry name" value="WD40 repeat-like"/>
    <property type="match status" value="1"/>
</dbReference>
<evidence type="ECO:0000256" key="8">
    <source>
        <dbReference type="RuleBase" id="RU365004"/>
    </source>
</evidence>
<sequence length="511" mass="58608">MTLSEFEKQRQANIERNKKLLNSLNLNNISGEISKSIFKVQKNQEQAKRVKKEKKLAKPKVEKVSIPTRRSRRLAGVSIDGDDEKRKLFDAEQERINREKAEFESLKKVRINGDLSLIDLVKEEGEGELSAEKIQLLLKNSKSFSVGDYYEMIAKKENSSKDVKELREEFSNKVLYDQWVPNQLKLTKERMSYITFHPSNTEKIVIGGDISGHFGIFNAGNQEDIDITNFKLHGNNISKIEFDMKDLTKVYTASYDGSIRLIDLEKFKSEQFFINSFDSGFSDIQIYDNSLTYVNKNGKFGRLDLRTGKPSHDVLRLSNKKIGGFTINPNNSNLVATGSLDRSLKVWDTRYIKKCDWTDWDDDLKTCANLLSYDSRLSVSNVDWNNSNDLVCNGYDDTVNIFNLTDSQLSYNSKLKEIPKLDPQKTIKHNCQTGRWCSILKARWQKFPRDTHEKFIIGNMTKAFDIYDNKGHQLAHLKDPLMTNVPAVCNLHPTENWICGGGASGKVYLFS</sequence>
<evidence type="ECO:0000256" key="4">
    <source>
        <dbReference type="ARBA" id="ARBA00022737"/>
    </source>
</evidence>
<dbReference type="GO" id="GO:0003677">
    <property type="term" value="F:DNA binding"/>
    <property type="evidence" value="ECO:0007669"/>
    <property type="project" value="UniProtKB-UniRule"/>
</dbReference>
<name>A0A9P8PH13_9ASCO</name>
<dbReference type="InterPro" id="IPR050853">
    <property type="entry name" value="WD_repeat_DNA-damage-binding"/>
</dbReference>
<dbReference type="GO" id="GO:0006974">
    <property type="term" value="P:DNA damage response"/>
    <property type="evidence" value="ECO:0007669"/>
    <property type="project" value="UniProtKB-KW"/>
</dbReference>
<keyword evidence="4" id="KW-0677">Repeat</keyword>
<dbReference type="PANTHER" id="PTHR14773">
    <property type="entry name" value="WD REPEAT-CONTAINING PROTEIN 76"/>
    <property type="match status" value="1"/>
</dbReference>
<dbReference type="InterPro" id="IPR015943">
    <property type="entry name" value="WD40/YVTN_repeat-like_dom_sf"/>
</dbReference>
<evidence type="ECO:0000256" key="5">
    <source>
        <dbReference type="ARBA" id="ARBA00022763"/>
    </source>
</evidence>
<dbReference type="Gene3D" id="2.130.10.10">
    <property type="entry name" value="YVTN repeat-like/Quinoprotein amine dehydrogenase"/>
    <property type="match status" value="1"/>
</dbReference>
<dbReference type="InterPro" id="IPR019775">
    <property type="entry name" value="WD40_repeat_CS"/>
</dbReference>
<dbReference type="Pfam" id="PF00400">
    <property type="entry name" value="WD40"/>
    <property type="match status" value="1"/>
</dbReference>
<evidence type="ECO:0000256" key="1">
    <source>
        <dbReference type="ARBA" id="ARBA00005434"/>
    </source>
</evidence>
<comment type="similarity">
    <text evidence="1 8">Belongs to the WD repeat DDB2/WDR76 family.</text>
</comment>
<organism evidence="9 10">
    <name type="scientific">Wickerhamomyces mucosus</name>
    <dbReference type="NCBI Taxonomy" id="1378264"/>
    <lineage>
        <taxon>Eukaryota</taxon>
        <taxon>Fungi</taxon>
        <taxon>Dikarya</taxon>
        <taxon>Ascomycota</taxon>
        <taxon>Saccharomycotina</taxon>
        <taxon>Saccharomycetes</taxon>
        <taxon>Phaffomycetales</taxon>
        <taxon>Wickerhamomycetaceae</taxon>
        <taxon>Wickerhamomyces</taxon>
    </lineage>
</organism>
<dbReference type="AlphaFoldDB" id="A0A9P8PH13"/>
<comment type="function">
    <text evidence="8">DNA-binding protein that binds to both single- and double-stranded DNA. Binds preferentially to UV-damaged DNA. May be involved in DNA-metabolic processes.</text>
</comment>
<reference evidence="9" key="2">
    <citation type="submission" date="2021-01" db="EMBL/GenBank/DDBJ databases">
        <authorList>
            <person name="Schikora-Tamarit M.A."/>
        </authorList>
    </citation>
    <scope>NUCLEOTIDE SEQUENCE</scope>
    <source>
        <strain evidence="9">CBS6341</strain>
    </source>
</reference>
<dbReference type="PROSITE" id="PS00678">
    <property type="entry name" value="WD_REPEATS_1"/>
    <property type="match status" value="1"/>
</dbReference>
<protein>
    <recommendedName>
        <fullName evidence="2 8">DNA damage-binding protein CMR1</fullName>
    </recommendedName>
</protein>
<gene>
    <name evidence="9" type="ORF">WICMUC_004407</name>
</gene>
<dbReference type="EMBL" id="JAEUBF010001178">
    <property type="protein sequence ID" value="KAH3672178.1"/>
    <property type="molecule type" value="Genomic_DNA"/>
</dbReference>